<feature type="domain" description="NERD" evidence="1">
    <location>
        <begin position="35"/>
        <end position="153"/>
    </location>
</feature>
<dbReference type="PANTHER" id="PTHR35287">
    <property type="entry name" value="SI:ZFOS-911D5.4"/>
    <property type="match status" value="1"/>
</dbReference>
<reference evidence="2" key="1">
    <citation type="submission" date="2018-01" db="EMBL/GenBank/DDBJ databases">
        <authorList>
            <person name="Mao J.F."/>
        </authorList>
    </citation>
    <scope>NUCLEOTIDE SEQUENCE</scope>
    <source>
        <strain evidence="2">Huo1</strain>
        <tissue evidence="2">Leaf</tissue>
    </source>
</reference>
<accession>A0A8X8WTL8</accession>
<proteinExistence type="predicted"/>
<keyword evidence="3" id="KW-1185">Reference proteome</keyword>
<protein>
    <recommendedName>
        <fullName evidence="1">NERD domain-containing protein</fullName>
    </recommendedName>
</protein>
<dbReference type="Proteomes" id="UP000298416">
    <property type="component" value="Unassembled WGS sequence"/>
</dbReference>
<dbReference type="PROSITE" id="PS50965">
    <property type="entry name" value="NERD"/>
    <property type="match status" value="1"/>
</dbReference>
<dbReference type="Pfam" id="PF08378">
    <property type="entry name" value="NERD"/>
    <property type="match status" value="1"/>
</dbReference>
<dbReference type="InterPro" id="IPR011528">
    <property type="entry name" value="NERD"/>
</dbReference>
<dbReference type="PANTHER" id="PTHR35287:SF1">
    <property type="entry name" value="SI:ZFOS-911D5.4"/>
    <property type="match status" value="1"/>
</dbReference>
<comment type="caution">
    <text evidence="2">The sequence shown here is derived from an EMBL/GenBank/DDBJ whole genome shotgun (WGS) entry which is preliminary data.</text>
</comment>
<gene>
    <name evidence="2" type="ORF">SASPL_137573</name>
</gene>
<organism evidence="2">
    <name type="scientific">Salvia splendens</name>
    <name type="common">Scarlet sage</name>
    <dbReference type="NCBI Taxonomy" id="180675"/>
    <lineage>
        <taxon>Eukaryota</taxon>
        <taxon>Viridiplantae</taxon>
        <taxon>Streptophyta</taxon>
        <taxon>Embryophyta</taxon>
        <taxon>Tracheophyta</taxon>
        <taxon>Spermatophyta</taxon>
        <taxon>Magnoliopsida</taxon>
        <taxon>eudicotyledons</taxon>
        <taxon>Gunneridae</taxon>
        <taxon>Pentapetalae</taxon>
        <taxon>asterids</taxon>
        <taxon>lamiids</taxon>
        <taxon>Lamiales</taxon>
        <taxon>Lamiaceae</taxon>
        <taxon>Nepetoideae</taxon>
        <taxon>Mentheae</taxon>
        <taxon>Salviinae</taxon>
        <taxon>Salvia</taxon>
        <taxon>Salvia subgen. Calosphace</taxon>
        <taxon>core Calosphace</taxon>
    </lineage>
</organism>
<evidence type="ECO:0000259" key="1">
    <source>
        <dbReference type="PROSITE" id="PS50965"/>
    </source>
</evidence>
<reference evidence="2" key="2">
    <citation type="submission" date="2020-08" db="EMBL/GenBank/DDBJ databases">
        <title>Plant Genome Project.</title>
        <authorList>
            <person name="Zhang R.-G."/>
        </authorList>
    </citation>
    <scope>NUCLEOTIDE SEQUENCE</scope>
    <source>
        <strain evidence="2">Huo1</strain>
        <tissue evidence="2">Leaf</tissue>
    </source>
</reference>
<evidence type="ECO:0000313" key="2">
    <source>
        <dbReference type="EMBL" id="KAG6400731.1"/>
    </source>
</evidence>
<evidence type="ECO:0000313" key="3">
    <source>
        <dbReference type="Proteomes" id="UP000298416"/>
    </source>
</evidence>
<dbReference type="AlphaFoldDB" id="A0A8X8WTL8"/>
<sequence>MKLTMFAELICGLVFYRIFKRFFFDDDAEFDLDSSRFNALTAVAKRLEKLYAGSKVYVGLQIPDPDSASRKNIDLVLVTNHEAIVISVKNVSGFVSVDKDGNWVCTDKKHRRTDRLPNPVAEIEHLVSILEGYLEQRGVALPEGYLSYKVICPDPNFCFLGFLQGPIGPFPPEVITYGQWTQLKPEHNSSYSGWIKGALFRGKKSQESFSEKLNSVLCTAPACDRLEVKGNKCILGEFLEFKGKQEDLRALRKIKRSKVSHMTFQKTSMFSFVHSEVQVLYALRDYRVEGPSWSSQWKEVAVRSSTEVLFRPQNSTRLCKYKLSTITSISLSV</sequence>
<name>A0A8X8WTL8_SALSN</name>
<dbReference type="EMBL" id="PNBA02000014">
    <property type="protein sequence ID" value="KAG6400731.1"/>
    <property type="molecule type" value="Genomic_DNA"/>
</dbReference>